<evidence type="ECO:0000313" key="2">
    <source>
        <dbReference type="Proteomes" id="UP000316096"/>
    </source>
</evidence>
<accession>A0A543CQF3</accession>
<reference evidence="1 2" key="1">
    <citation type="submission" date="2019-06" db="EMBL/GenBank/DDBJ databases">
        <title>Sequencing the genomes of 1000 actinobacteria strains.</title>
        <authorList>
            <person name="Klenk H.-P."/>
        </authorList>
    </citation>
    <scope>NUCLEOTIDE SEQUENCE [LARGE SCALE GENOMIC DNA]</scope>
    <source>
        <strain evidence="1 2">DSM 102200</strain>
    </source>
</reference>
<protein>
    <submittedName>
        <fullName evidence="1">Uncharacterized protein</fullName>
    </submittedName>
</protein>
<dbReference type="EMBL" id="VFOZ01000001">
    <property type="protein sequence ID" value="TQL99332.1"/>
    <property type="molecule type" value="Genomic_DNA"/>
</dbReference>
<dbReference type="Proteomes" id="UP000316096">
    <property type="component" value="Unassembled WGS sequence"/>
</dbReference>
<proteinExistence type="predicted"/>
<keyword evidence="2" id="KW-1185">Reference proteome</keyword>
<evidence type="ECO:0000313" key="1">
    <source>
        <dbReference type="EMBL" id="TQL99332.1"/>
    </source>
</evidence>
<name>A0A543CQF3_9ACTN</name>
<organism evidence="1 2">
    <name type="scientific">Actinoallomurus bryophytorum</name>
    <dbReference type="NCBI Taxonomy" id="1490222"/>
    <lineage>
        <taxon>Bacteria</taxon>
        <taxon>Bacillati</taxon>
        <taxon>Actinomycetota</taxon>
        <taxon>Actinomycetes</taxon>
        <taxon>Streptosporangiales</taxon>
        <taxon>Thermomonosporaceae</taxon>
        <taxon>Actinoallomurus</taxon>
    </lineage>
</organism>
<gene>
    <name evidence="1" type="ORF">FB559_5008</name>
</gene>
<sequence length="72" mass="8488">MYGYRCRIPIFMWIDTLGCRNHQQSMRKPGRERSQVHYIRLLSWKWIKLVPIPLERSHHTALLASAGLTLGV</sequence>
<comment type="caution">
    <text evidence="1">The sequence shown here is derived from an EMBL/GenBank/DDBJ whole genome shotgun (WGS) entry which is preliminary data.</text>
</comment>
<dbReference type="AlphaFoldDB" id="A0A543CQF3"/>